<gene>
    <name evidence="1" type="ORF">F9U64_13900</name>
</gene>
<dbReference type="RefSeq" id="WP_153404688.1">
    <property type="nucleotide sequence ID" value="NZ_ML762434.1"/>
</dbReference>
<sequence>MKCTECDGVGLVRCPDCSGEGIDYGIHKCEECAGEGEFACETCEGTGKVGFLDKVKSKL</sequence>
<evidence type="ECO:0000313" key="1">
    <source>
        <dbReference type="EMBL" id="KAB8130721.1"/>
    </source>
</evidence>
<evidence type="ECO:0000313" key="2">
    <source>
        <dbReference type="Proteomes" id="UP000480246"/>
    </source>
</evidence>
<reference evidence="1 2" key="1">
    <citation type="submission" date="2019-10" db="EMBL/GenBank/DDBJ databases">
        <title>Gracilibacillus sp. nov. isolated from rice seeds.</title>
        <authorList>
            <person name="He S."/>
        </authorList>
    </citation>
    <scope>NUCLEOTIDE SEQUENCE [LARGE SCALE GENOMIC DNA]</scope>
    <source>
        <strain evidence="1 2">TD8</strain>
    </source>
</reference>
<keyword evidence="2" id="KW-1185">Reference proteome</keyword>
<evidence type="ECO:0008006" key="3">
    <source>
        <dbReference type="Google" id="ProtNLM"/>
    </source>
</evidence>
<dbReference type="InterPro" id="IPR036410">
    <property type="entry name" value="HSP_DnaJ_Cys-rich_dom_sf"/>
</dbReference>
<protein>
    <recommendedName>
        <fullName evidence="3">Molecular chaperone DnaJ</fullName>
    </recommendedName>
</protein>
<accession>A0A7C8L2L9</accession>
<dbReference type="SUPFAM" id="SSF57938">
    <property type="entry name" value="DnaJ/Hsp40 cysteine-rich domain"/>
    <property type="match status" value="1"/>
</dbReference>
<dbReference type="Proteomes" id="UP000480246">
    <property type="component" value="Unassembled WGS sequence"/>
</dbReference>
<proteinExistence type="predicted"/>
<comment type="caution">
    <text evidence="1">The sequence shown here is derived from an EMBL/GenBank/DDBJ whole genome shotgun (WGS) entry which is preliminary data.</text>
</comment>
<name>A0A7C8L2L9_9BACI</name>
<dbReference type="EMBL" id="WEID01000069">
    <property type="protein sequence ID" value="KAB8130721.1"/>
    <property type="molecule type" value="Genomic_DNA"/>
</dbReference>
<organism evidence="1 2">
    <name type="scientific">Gracilibacillus oryzae</name>
    <dbReference type="NCBI Taxonomy" id="1672701"/>
    <lineage>
        <taxon>Bacteria</taxon>
        <taxon>Bacillati</taxon>
        <taxon>Bacillota</taxon>
        <taxon>Bacilli</taxon>
        <taxon>Bacillales</taxon>
        <taxon>Bacillaceae</taxon>
        <taxon>Gracilibacillus</taxon>
    </lineage>
</organism>
<dbReference type="AlphaFoldDB" id="A0A7C8L2L9"/>